<dbReference type="InterPro" id="IPR049011">
    <property type="entry name" value="Anamorsin_N_metazoan"/>
</dbReference>
<comment type="domain">
    <text evidence="10">The C-terminal domain binds 2 Fe-S clusters but is otherwise mostly in an intrinsically disordered conformation.</text>
</comment>
<dbReference type="Pfam" id="PF20922">
    <property type="entry name" value="Anamorsin_N"/>
    <property type="match status" value="1"/>
</dbReference>
<proteinExistence type="inferred from homology"/>
<dbReference type="Pfam" id="PF05093">
    <property type="entry name" value="CIAPIN1"/>
    <property type="match status" value="1"/>
</dbReference>
<comment type="cofactor">
    <cofactor evidence="1 10">
        <name>[4Fe-4S] cluster</name>
        <dbReference type="ChEBI" id="CHEBI:49883"/>
    </cofactor>
</comment>
<evidence type="ECO:0000313" key="13">
    <source>
        <dbReference type="EMBL" id="PVU86461.1"/>
    </source>
</evidence>
<evidence type="ECO:0000259" key="11">
    <source>
        <dbReference type="Pfam" id="PF05093"/>
    </source>
</evidence>
<keyword evidence="8 10" id="KW-0411">Iron-sulfur</keyword>
<evidence type="ECO:0000256" key="6">
    <source>
        <dbReference type="ARBA" id="ARBA00022723"/>
    </source>
</evidence>
<feature type="region of interest" description="Fe-S binding site B" evidence="10">
    <location>
        <begin position="283"/>
        <end position="297"/>
    </location>
</feature>
<dbReference type="STRING" id="133381.A0A2T9Y299"/>
<evidence type="ECO:0000256" key="7">
    <source>
        <dbReference type="ARBA" id="ARBA00023004"/>
    </source>
</evidence>
<comment type="caution">
    <text evidence="13">The sequence shown here is derived from an EMBL/GenBank/DDBJ whole genome shotgun (WGS) entry which is preliminary data.</text>
</comment>
<dbReference type="InterPro" id="IPR007785">
    <property type="entry name" value="Anamorsin"/>
</dbReference>
<evidence type="ECO:0000256" key="2">
    <source>
        <dbReference type="ARBA" id="ARBA00008169"/>
    </source>
</evidence>
<evidence type="ECO:0000256" key="8">
    <source>
        <dbReference type="ARBA" id="ARBA00023014"/>
    </source>
</evidence>
<keyword evidence="7 10" id="KW-0408">Iron</keyword>
<sequence length="324" mass="35102">MVFNIESIAKPGLVILVISPVVSDSSALEKFLTELRASVSPDGIVDFEHFDRFNADLLKLEASKYNSIILIPSGTQQFELISQSLFSKLQLALIDGGSLNYFPKILNSKDSPDLEARQLSLSKSFSNTFTLSGFFNTSSKPISLSGTDSSGGLNLGSSLEQVLASIDKSSNTSQIYQVTSYKPELKTKFGVVSLKAKKAAASSAFKDFLQTASEDDQLIDEDDLLENEDFAKPSQTSLSRPGDRPQKRRACKNCTCGLADEEPKDSNKPVQINIAPEDVVSSCGNCHLGDAFRCSTCPYIGLPPFKPGEQITLSGNLADDDLIF</sequence>
<comment type="domain">
    <text evidence="10">The N-terminal domain has structural similarity with S-adenosyl-L-methionine-dependent methyltransferases, but does not bind S-adenosyl-L-methionine. It is required for correct assembly of the 2 Fe-S clusters.</text>
</comment>
<keyword evidence="4 10" id="KW-0963">Cytoplasm</keyword>
<comment type="subcellular location">
    <subcellularLocation>
        <location evidence="10">Cytoplasm</location>
    </subcellularLocation>
    <subcellularLocation>
        <location evidence="10">Mitochondrion intermembrane space</location>
    </subcellularLocation>
</comment>
<feature type="binding site" evidence="10">
    <location>
        <position position="286"/>
    </location>
    <ligand>
        <name>[4Fe-4S] cluster</name>
        <dbReference type="ChEBI" id="CHEBI:49883"/>
    </ligand>
</feature>
<organism evidence="13 14">
    <name type="scientific">Smittium megazygosporum</name>
    <dbReference type="NCBI Taxonomy" id="133381"/>
    <lineage>
        <taxon>Eukaryota</taxon>
        <taxon>Fungi</taxon>
        <taxon>Fungi incertae sedis</taxon>
        <taxon>Zoopagomycota</taxon>
        <taxon>Kickxellomycotina</taxon>
        <taxon>Harpellomycetes</taxon>
        <taxon>Harpellales</taxon>
        <taxon>Legeriomycetaceae</taxon>
        <taxon>Smittium</taxon>
    </lineage>
</organism>
<dbReference type="EMBL" id="MBFS01003477">
    <property type="protein sequence ID" value="PVU86461.1"/>
    <property type="molecule type" value="Genomic_DNA"/>
</dbReference>
<comment type="domain">
    <text evidence="10">The twin Cx2C motifs are involved in the recognition by the mitochondrial MIA40-ERV1 disulfide relay system. The formation of 2 disulfide bonds in the Cx2C motifs through dithiol/disulfide exchange reactions effectively traps the protein in the mitochondrial intermembrane space.</text>
</comment>
<dbReference type="PANTHER" id="PTHR13273:SF14">
    <property type="entry name" value="ANAMORSIN"/>
    <property type="match status" value="1"/>
</dbReference>
<keyword evidence="3 10" id="KW-0004">4Fe-4S</keyword>
<name>A0A2T9Y299_9FUNG</name>
<evidence type="ECO:0000313" key="14">
    <source>
        <dbReference type="Proteomes" id="UP000245609"/>
    </source>
</evidence>
<dbReference type="Proteomes" id="UP000245609">
    <property type="component" value="Unassembled WGS sequence"/>
</dbReference>
<feature type="short sequence motif" description="Cx2C motif 1" evidence="10">
    <location>
        <begin position="283"/>
        <end position="286"/>
    </location>
</feature>
<feature type="short sequence motif" description="Cx2C motif 2" evidence="10">
    <location>
        <begin position="294"/>
        <end position="297"/>
    </location>
</feature>
<dbReference type="OrthoDB" id="311633at2759"/>
<keyword evidence="5" id="KW-0001">2Fe-2S</keyword>
<dbReference type="AlphaFoldDB" id="A0A2T9Y299"/>
<evidence type="ECO:0000256" key="5">
    <source>
        <dbReference type="ARBA" id="ARBA00022714"/>
    </source>
</evidence>
<dbReference type="GO" id="GO:0051537">
    <property type="term" value="F:2 iron, 2 sulfur cluster binding"/>
    <property type="evidence" value="ECO:0007669"/>
    <property type="project" value="UniProtKB-UniRule"/>
</dbReference>
<feature type="domain" description="Anamorsin C-terminal" evidence="11">
    <location>
        <begin position="270"/>
        <end position="313"/>
    </location>
</feature>
<keyword evidence="14" id="KW-1185">Reference proteome</keyword>
<dbReference type="GO" id="GO:0016226">
    <property type="term" value="P:iron-sulfur cluster assembly"/>
    <property type="evidence" value="ECO:0007669"/>
    <property type="project" value="UniProtKB-UniRule"/>
</dbReference>
<comment type="similarity">
    <text evidence="2 10">Belongs to the anamorsin family.</text>
</comment>
<accession>A0A2T9Y299</accession>
<feature type="binding site" evidence="10">
    <location>
        <position position="294"/>
    </location>
    <ligand>
        <name>[4Fe-4S] cluster</name>
        <dbReference type="ChEBI" id="CHEBI:49883"/>
    </ligand>
</feature>
<feature type="binding site" evidence="10">
    <location>
        <position position="283"/>
    </location>
    <ligand>
        <name>[4Fe-4S] cluster</name>
        <dbReference type="ChEBI" id="CHEBI:49883"/>
    </ligand>
</feature>
<evidence type="ECO:0000256" key="9">
    <source>
        <dbReference type="ARBA" id="ARBA00023128"/>
    </source>
</evidence>
<keyword evidence="6 10" id="KW-0479">Metal-binding</keyword>
<feature type="domain" description="Anamorsin N-terminal" evidence="12">
    <location>
        <begin position="14"/>
        <end position="184"/>
    </location>
</feature>
<dbReference type="HAMAP" id="MF_03115">
    <property type="entry name" value="Anamorsin"/>
    <property type="match status" value="1"/>
</dbReference>
<reference evidence="13 14" key="1">
    <citation type="journal article" date="2018" name="MBio">
        <title>Comparative Genomics Reveals the Core Gene Toolbox for the Fungus-Insect Symbiosis.</title>
        <authorList>
            <person name="Wang Y."/>
            <person name="Stata M."/>
            <person name="Wang W."/>
            <person name="Stajich J.E."/>
            <person name="White M.M."/>
            <person name="Moncalvo J.M."/>
        </authorList>
    </citation>
    <scope>NUCLEOTIDE SEQUENCE [LARGE SCALE GENOMIC DNA]</scope>
    <source>
        <strain evidence="13 14">SC-DP-2</strain>
    </source>
</reference>
<evidence type="ECO:0000259" key="12">
    <source>
        <dbReference type="Pfam" id="PF20922"/>
    </source>
</evidence>
<evidence type="ECO:0000256" key="1">
    <source>
        <dbReference type="ARBA" id="ARBA00001966"/>
    </source>
</evidence>
<dbReference type="GO" id="GO:0009055">
    <property type="term" value="F:electron transfer activity"/>
    <property type="evidence" value="ECO:0007669"/>
    <property type="project" value="UniProtKB-UniRule"/>
</dbReference>
<dbReference type="GO" id="GO:0005758">
    <property type="term" value="C:mitochondrial intermembrane space"/>
    <property type="evidence" value="ECO:0007669"/>
    <property type="project" value="UniProtKB-SubCell"/>
</dbReference>
<evidence type="ECO:0000256" key="3">
    <source>
        <dbReference type="ARBA" id="ARBA00022485"/>
    </source>
</evidence>
<dbReference type="InterPro" id="IPR046408">
    <property type="entry name" value="CIAPIN1"/>
</dbReference>
<dbReference type="GO" id="GO:0051539">
    <property type="term" value="F:4 iron, 4 sulfur cluster binding"/>
    <property type="evidence" value="ECO:0007669"/>
    <property type="project" value="UniProtKB-KW"/>
</dbReference>
<dbReference type="GO" id="GO:0046872">
    <property type="term" value="F:metal ion binding"/>
    <property type="evidence" value="ECO:0007669"/>
    <property type="project" value="UniProtKB-KW"/>
</dbReference>
<keyword evidence="9 10" id="KW-0496">Mitochondrion</keyword>
<gene>
    <name evidence="13" type="ORF">BB560_006706</name>
</gene>
<dbReference type="Gene3D" id="3.40.50.150">
    <property type="entry name" value="Vaccinia Virus protein VP39"/>
    <property type="match status" value="1"/>
</dbReference>
<protein>
    <submittedName>
        <fullName evidence="13">Uncharacterized protein</fullName>
    </submittedName>
</protein>
<dbReference type="InterPro" id="IPR029063">
    <property type="entry name" value="SAM-dependent_MTases_sf"/>
</dbReference>
<comment type="caution">
    <text evidence="10">Lacks conserved residue(s) required for the propagation of feature annotation.</text>
</comment>
<evidence type="ECO:0000256" key="10">
    <source>
        <dbReference type="HAMAP-Rule" id="MF_03115"/>
    </source>
</evidence>
<dbReference type="PANTHER" id="PTHR13273">
    <property type="entry name" value="ANAMORSIN"/>
    <property type="match status" value="1"/>
</dbReference>
<feature type="binding site" evidence="10">
    <location>
        <position position="297"/>
    </location>
    <ligand>
        <name>[4Fe-4S] cluster</name>
        <dbReference type="ChEBI" id="CHEBI:49883"/>
    </ligand>
</feature>
<evidence type="ECO:0000256" key="4">
    <source>
        <dbReference type="ARBA" id="ARBA00022490"/>
    </source>
</evidence>